<evidence type="ECO:0000256" key="1">
    <source>
        <dbReference type="ARBA" id="ARBA00004651"/>
    </source>
</evidence>
<organism evidence="9 10">
    <name type="scientific">Epilithonimonas arachidiradicis</name>
    <dbReference type="NCBI Taxonomy" id="1617282"/>
    <lineage>
        <taxon>Bacteria</taxon>
        <taxon>Pseudomonadati</taxon>
        <taxon>Bacteroidota</taxon>
        <taxon>Flavobacteriia</taxon>
        <taxon>Flavobacteriales</taxon>
        <taxon>Weeksellaceae</taxon>
        <taxon>Chryseobacterium group</taxon>
        <taxon>Epilithonimonas</taxon>
    </lineage>
</organism>
<evidence type="ECO:0000256" key="4">
    <source>
        <dbReference type="ARBA" id="ARBA00022692"/>
    </source>
</evidence>
<feature type="transmembrane region" description="Helical" evidence="8">
    <location>
        <begin position="150"/>
        <end position="167"/>
    </location>
</feature>
<evidence type="ECO:0000256" key="7">
    <source>
        <dbReference type="PIRSR" id="PIRSR600715-1"/>
    </source>
</evidence>
<feature type="transmembrane region" description="Helical" evidence="8">
    <location>
        <begin position="299"/>
        <end position="318"/>
    </location>
</feature>
<keyword evidence="3 9" id="KW-0808">Transferase</keyword>
<dbReference type="GO" id="GO:0005886">
    <property type="term" value="C:plasma membrane"/>
    <property type="evidence" value="ECO:0007669"/>
    <property type="project" value="UniProtKB-SubCell"/>
</dbReference>
<feature type="transmembrane region" description="Helical" evidence="8">
    <location>
        <begin position="276"/>
        <end position="293"/>
    </location>
</feature>
<reference evidence="9 10" key="1">
    <citation type="submission" date="2018-09" db="EMBL/GenBank/DDBJ databases">
        <title>Genomic Encyclopedia of Archaeal and Bacterial Type Strains, Phase II (KMG-II): from individual species to whole genera.</title>
        <authorList>
            <person name="Goeker M."/>
        </authorList>
    </citation>
    <scope>NUCLEOTIDE SEQUENCE [LARGE SCALE GENOMIC DNA]</scope>
    <source>
        <strain evidence="9 10">DSM 27620</strain>
    </source>
</reference>
<evidence type="ECO:0000256" key="3">
    <source>
        <dbReference type="ARBA" id="ARBA00022679"/>
    </source>
</evidence>
<accession>A0A420DC42</accession>
<dbReference type="Pfam" id="PF00953">
    <property type="entry name" value="Glycos_transf_4"/>
    <property type="match status" value="1"/>
</dbReference>
<feature type="transmembrane region" description="Helical" evidence="8">
    <location>
        <begin position="173"/>
        <end position="193"/>
    </location>
</feature>
<dbReference type="GO" id="GO:0009103">
    <property type="term" value="P:lipopolysaccharide biosynthetic process"/>
    <property type="evidence" value="ECO:0007669"/>
    <property type="project" value="TreeGrafter"/>
</dbReference>
<evidence type="ECO:0000313" key="10">
    <source>
        <dbReference type="Proteomes" id="UP000285906"/>
    </source>
</evidence>
<keyword evidence="7" id="KW-0479">Metal-binding</keyword>
<feature type="transmembrane region" description="Helical" evidence="8">
    <location>
        <begin position="126"/>
        <end position="143"/>
    </location>
</feature>
<keyword evidence="6 8" id="KW-0472">Membrane</keyword>
<name>A0A420DC42_9FLAO</name>
<dbReference type="GO" id="GO:0016780">
    <property type="term" value="F:phosphotransferase activity, for other substituted phosphate groups"/>
    <property type="evidence" value="ECO:0007669"/>
    <property type="project" value="InterPro"/>
</dbReference>
<feature type="transmembrane region" description="Helical" evidence="8">
    <location>
        <begin position="47"/>
        <end position="68"/>
    </location>
</feature>
<evidence type="ECO:0000256" key="8">
    <source>
        <dbReference type="SAM" id="Phobius"/>
    </source>
</evidence>
<proteinExistence type="predicted"/>
<comment type="subcellular location">
    <subcellularLocation>
        <location evidence="1">Cell membrane</location>
        <topology evidence="1">Multi-pass membrane protein</topology>
    </subcellularLocation>
</comment>
<keyword evidence="2" id="KW-1003">Cell membrane</keyword>
<dbReference type="EMBL" id="RAQH01000002">
    <property type="protein sequence ID" value="RKE89014.1"/>
    <property type="molecule type" value="Genomic_DNA"/>
</dbReference>
<evidence type="ECO:0000313" key="9">
    <source>
        <dbReference type="EMBL" id="RKE89014.1"/>
    </source>
</evidence>
<evidence type="ECO:0000256" key="5">
    <source>
        <dbReference type="ARBA" id="ARBA00022989"/>
    </source>
</evidence>
<evidence type="ECO:0000256" key="2">
    <source>
        <dbReference type="ARBA" id="ARBA00022475"/>
    </source>
</evidence>
<dbReference type="Proteomes" id="UP000285906">
    <property type="component" value="Unassembled WGS sequence"/>
</dbReference>
<dbReference type="GO" id="GO:0044038">
    <property type="term" value="P:cell wall macromolecule biosynthetic process"/>
    <property type="evidence" value="ECO:0007669"/>
    <property type="project" value="TreeGrafter"/>
</dbReference>
<feature type="transmembrane region" description="Helical" evidence="8">
    <location>
        <begin position="105"/>
        <end position="120"/>
    </location>
</feature>
<feature type="transmembrane region" description="Helical" evidence="8">
    <location>
        <begin position="205"/>
        <end position="224"/>
    </location>
</feature>
<keyword evidence="5 8" id="KW-1133">Transmembrane helix</keyword>
<evidence type="ECO:0000256" key="6">
    <source>
        <dbReference type="ARBA" id="ARBA00023136"/>
    </source>
</evidence>
<dbReference type="CDD" id="cd06854">
    <property type="entry name" value="GT_WbpL_WbcO_like"/>
    <property type="match status" value="1"/>
</dbReference>
<dbReference type="GO" id="GO:0046872">
    <property type="term" value="F:metal ion binding"/>
    <property type="evidence" value="ECO:0007669"/>
    <property type="project" value="UniProtKB-KW"/>
</dbReference>
<comment type="caution">
    <text evidence="9">The sequence shown here is derived from an EMBL/GenBank/DDBJ whole genome shotgun (WGS) entry which is preliminary data.</text>
</comment>
<sequence>MQFENTTQMYYLLITILIFIGLLIYFKIANKYNIIDKPNERSSHTQITIRGGGIVYPLSYALLIFFSFDNIDENYLNFIIGLGLLIISAISFVDDIVLLSPKLRLIFHFISVTVLLYSISGFSQPVWIILFYYIFVIGILNCFNFMDGINGITGLYSLITLCTLYYINTEYGFFSKDFILFPILASFVFLFFNFRKKARCFAGDIGSFSIAYLILVIIGTVILQTGDYRYLFLLTVYGVDSVLTIIERIFLKENIFEAHRKHLYQILVNEKKQSHLLISSWYAFTQLIINFVILYFDFSFIQCIFAIVLPFGLLYLLLKSYLKKNIILTTNKTI</sequence>
<feature type="binding site" evidence="7">
    <location>
        <position position="144"/>
    </location>
    <ligand>
        <name>Mg(2+)</name>
        <dbReference type="ChEBI" id="CHEBI:18420"/>
    </ligand>
</feature>
<dbReference type="GO" id="GO:0071555">
    <property type="term" value="P:cell wall organization"/>
    <property type="evidence" value="ECO:0007669"/>
    <property type="project" value="TreeGrafter"/>
</dbReference>
<dbReference type="AlphaFoldDB" id="A0A420DC42"/>
<keyword evidence="7" id="KW-0460">Magnesium</keyword>
<feature type="transmembrane region" description="Helical" evidence="8">
    <location>
        <begin position="6"/>
        <end position="26"/>
    </location>
</feature>
<dbReference type="InterPro" id="IPR000715">
    <property type="entry name" value="Glycosyl_transferase_4"/>
</dbReference>
<feature type="binding site" evidence="7">
    <location>
        <position position="204"/>
    </location>
    <ligand>
        <name>Mg(2+)</name>
        <dbReference type="ChEBI" id="CHEBI:18420"/>
    </ligand>
</feature>
<feature type="transmembrane region" description="Helical" evidence="8">
    <location>
        <begin position="230"/>
        <end position="251"/>
    </location>
</feature>
<keyword evidence="4 8" id="KW-0812">Transmembrane</keyword>
<dbReference type="PANTHER" id="PTHR22926:SF3">
    <property type="entry name" value="UNDECAPRENYL-PHOSPHATE ALPHA-N-ACETYLGLUCOSAMINYL 1-PHOSPHATE TRANSFERASE"/>
    <property type="match status" value="1"/>
</dbReference>
<dbReference type="PANTHER" id="PTHR22926">
    <property type="entry name" value="PHOSPHO-N-ACETYLMURAMOYL-PENTAPEPTIDE-TRANSFERASE"/>
    <property type="match status" value="1"/>
</dbReference>
<gene>
    <name evidence="9" type="ORF">BXY58_1148</name>
</gene>
<feature type="transmembrane region" description="Helical" evidence="8">
    <location>
        <begin position="74"/>
        <end position="93"/>
    </location>
</feature>
<protein>
    <submittedName>
        <fullName evidence="9">UDP-N-acetylmuramyl pentapeptide phosphotransferase/UDP-N-acetylglucosamine-1-phosphate transferase</fullName>
    </submittedName>
</protein>
<comment type="cofactor">
    <cofactor evidence="7">
        <name>Mg(2+)</name>
        <dbReference type="ChEBI" id="CHEBI:18420"/>
    </cofactor>
</comment>